<dbReference type="SUPFAM" id="SSF56672">
    <property type="entry name" value="DNA/RNA polymerases"/>
    <property type="match status" value="1"/>
</dbReference>
<keyword evidence="4" id="KW-1185">Reference proteome</keyword>
<sequence length="840" mass="96092">MAIRTYNARTLASEAAIEDLMMQAKKIKYDVIGLTETRRRHPLNAVYETGEELFLGTCDSRGVGGVGVLVNTSMTKNIDSFEQLTTRIGRLRMRRCGPIPALTIFVAYAPTSSYEEEEVEAFYMDLEKFYQEDHAFYKVIIGDFNAEKPSSLRWTWESLGGGYCNEIDHTIVNKRFCLTDVGVVPKFYTGSDHRLLRGRFSFTRRAEKAAKFRERNPRTTINWDLFATLADFWEDSAMDNIDEEYDRLVEHLHDCAKEAESFKTTRRLLSLQTRELIHQRGAARAAGNQELMSELARLCREAIKEDLKERRAEVLAEAAEAGKSRYARRDFASRKTRMTALGNPKETAIASRRGMEKIIYDFYSDLFNSHVHLPSHHLREDGQVIPEVLPSEIRHAIMSVRNRTAPGPDRIRPAHLKSLPPVLINTLARLFTRYLSEPCEQAAFRKGFKYKMTLCITFIDLKKAFDSVETEAIVEALDNQGIPTQYIKVLRELYSNFTTGISPFYKNIIIDVRRGVRQGDTISPKIFTATFENAMRKLEWDDMGVKVDGRQLHHLRFADDIVLITPSISQAERMLTEFDETCGCIGLQLNLQKTMFMRNGWVSDAPFTLNGTNISQCASYVYLGRELNIMNDLTPELGRRRRAAWGAYKSIEDVVKKTKNTRLRAHLFNTTVLPALTYVSETWEFRKQEENAVSVIERAIERVMLGVSRFTKVRDGIRSSLLRQRSKIGDAAAFAKESKTRWAGQVMRFDDNRWTRAVSDWVPRDIKRTTGRPPTRWSDFFTKSLKEKYDAIRVPRERGTTVLLWHAIGTNGRITGARSTSSKINGSQGDQGDQADQIVG</sequence>
<gene>
    <name evidence="3" type="primary">Necator_chrIV.g16485</name>
    <name evidence="3" type="ORF">RB195_003188</name>
</gene>
<organism evidence="3 4">
    <name type="scientific">Necator americanus</name>
    <name type="common">Human hookworm</name>
    <dbReference type="NCBI Taxonomy" id="51031"/>
    <lineage>
        <taxon>Eukaryota</taxon>
        <taxon>Metazoa</taxon>
        <taxon>Ecdysozoa</taxon>
        <taxon>Nematoda</taxon>
        <taxon>Chromadorea</taxon>
        <taxon>Rhabditida</taxon>
        <taxon>Rhabditina</taxon>
        <taxon>Rhabditomorpha</taxon>
        <taxon>Strongyloidea</taxon>
        <taxon>Ancylostomatidae</taxon>
        <taxon>Bunostominae</taxon>
        <taxon>Necator</taxon>
    </lineage>
</organism>
<name>A0ABR1DMG3_NECAM</name>
<dbReference type="Proteomes" id="UP001303046">
    <property type="component" value="Unassembled WGS sequence"/>
</dbReference>
<accession>A0ABR1DMG3</accession>
<dbReference type="PANTHER" id="PTHR47027">
    <property type="entry name" value="REVERSE TRANSCRIPTASE DOMAIN-CONTAINING PROTEIN"/>
    <property type="match status" value="1"/>
</dbReference>
<evidence type="ECO:0000256" key="1">
    <source>
        <dbReference type="SAM" id="MobiDB-lite"/>
    </source>
</evidence>
<protein>
    <recommendedName>
        <fullName evidence="2">Reverse transcriptase domain-containing protein</fullName>
    </recommendedName>
</protein>
<comment type="caution">
    <text evidence="3">The sequence shown here is derived from an EMBL/GenBank/DDBJ whole genome shotgun (WGS) entry which is preliminary data.</text>
</comment>
<dbReference type="PANTHER" id="PTHR47027:SF20">
    <property type="entry name" value="REVERSE TRANSCRIPTASE-LIKE PROTEIN WITH RNA-DIRECTED DNA POLYMERASE DOMAIN"/>
    <property type="match status" value="1"/>
</dbReference>
<feature type="compositionally biased region" description="Low complexity" evidence="1">
    <location>
        <begin position="826"/>
        <end position="840"/>
    </location>
</feature>
<dbReference type="InterPro" id="IPR036691">
    <property type="entry name" value="Endo/exonu/phosph_ase_sf"/>
</dbReference>
<dbReference type="EMBL" id="JAVFWL010000004">
    <property type="protein sequence ID" value="KAK6751619.1"/>
    <property type="molecule type" value="Genomic_DNA"/>
</dbReference>
<reference evidence="3 4" key="1">
    <citation type="submission" date="2023-08" db="EMBL/GenBank/DDBJ databases">
        <title>A Necator americanus chromosomal reference genome.</title>
        <authorList>
            <person name="Ilik V."/>
            <person name="Petrzelkova K.J."/>
            <person name="Pardy F."/>
            <person name="Fuh T."/>
            <person name="Niatou-Singa F.S."/>
            <person name="Gouil Q."/>
            <person name="Baker L."/>
            <person name="Ritchie M.E."/>
            <person name="Jex A.R."/>
            <person name="Gazzola D."/>
            <person name="Li H."/>
            <person name="Toshio Fujiwara R."/>
            <person name="Zhan B."/>
            <person name="Aroian R.V."/>
            <person name="Pafco B."/>
            <person name="Schwarz E.M."/>
        </authorList>
    </citation>
    <scope>NUCLEOTIDE SEQUENCE [LARGE SCALE GENOMIC DNA]</scope>
    <source>
        <strain evidence="3 4">Aroian</strain>
        <tissue evidence="3">Whole animal</tissue>
    </source>
</reference>
<dbReference type="CDD" id="cd01650">
    <property type="entry name" value="RT_nLTR_like"/>
    <property type="match status" value="1"/>
</dbReference>
<feature type="region of interest" description="Disordered" evidence="1">
    <location>
        <begin position="815"/>
        <end position="840"/>
    </location>
</feature>
<proteinExistence type="predicted"/>
<dbReference type="Pfam" id="PF00078">
    <property type="entry name" value="RVT_1"/>
    <property type="match status" value="1"/>
</dbReference>
<dbReference type="InterPro" id="IPR005135">
    <property type="entry name" value="Endo/exonuclease/phosphatase"/>
</dbReference>
<dbReference type="InterPro" id="IPR043502">
    <property type="entry name" value="DNA/RNA_pol_sf"/>
</dbReference>
<dbReference type="SUPFAM" id="SSF56219">
    <property type="entry name" value="DNase I-like"/>
    <property type="match status" value="1"/>
</dbReference>
<feature type="domain" description="Reverse transcriptase" evidence="2">
    <location>
        <begin position="386"/>
        <end position="614"/>
    </location>
</feature>
<dbReference type="Gene3D" id="3.60.10.10">
    <property type="entry name" value="Endonuclease/exonuclease/phosphatase"/>
    <property type="match status" value="1"/>
</dbReference>
<evidence type="ECO:0000313" key="3">
    <source>
        <dbReference type="EMBL" id="KAK6751619.1"/>
    </source>
</evidence>
<dbReference type="InterPro" id="IPR000477">
    <property type="entry name" value="RT_dom"/>
</dbReference>
<dbReference type="PROSITE" id="PS50878">
    <property type="entry name" value="RT_POL"/>
    <property type="match status" value="1"/>
</dbReference>
<evidence type="ECO:0000313" key="4">
    <source>
        <dbReference type="Proteomes" id="UP001303046"/>
    </source>
</evidence>
<dbReference type="Pfam" id="PF03372">
    <property type="entry name" value="Exo_endo_phos"/>
    <property type="match status" value="1"/>
</dbReference>
<dbReference type="InterPro" id="IPR043128">
    <property type="entry name" value="Rev_trsase/Diguanyl_cyclase"/>
</dbReference>
<dbReference type="Gene3D" id="3.30.70.270">
    <property type="match status" value="1"/>
</dbReference>
<evidence type="ECO:0000259" key="2">
    <source>
        <dbReference type="PROSITE" id="PS50878"/>
    </source>
</evidence>